<keyword evidence="5 8" id="KW-0812">Transmembrane</keyword>
<keyword evidence="10" id="KW-1185">Reference proteome</keyword>
<evidence type="ECO:0000256" key="3">
    <source>
        <dbReference type="ARBA" id="ARBA00022448"/>
    </source>
</evidence>
<dbReference type="Proteomes" id="UP000678513">
    <property type="component" value="Chromosome"/>
</dbReference>
<evidence type="ECO:0000256" key="7">
    <source>
        <dbReference type="ARBA" id="ARBA00023136"/>
    </source>
</evidence>
<feature type="transmembrane region" description="Helical" evidence="8">
    <location>
        <begin position="235"/>
        <end position="263"/>
    </location>
</feature>
<dbReference type="Pfam" id="PF01032">
    <property type="entry name" value="FecCD"/>
    <property type="match status" value="1"/>
</dbReference>
<comment type="subcellular location">
    <subcellularLocation>
        <location evidence="1">Cell membrane</location>
        <topology evidence="1">Multi-pass membrane protein</topology>
    </subcellularLocation>
</comment>
<feature type="transmembrane region" description="Helical" evidence="8">
    <location>
        <begin position="112"/>
        <end position="134"/>
    </location>
</feature>
<evidence type="ECO:0000256" key="8">
    <source>
        <dbReference type="SAM" id="Phobius"/>
    </source>
</evidence>
<gene>
    <name evidence="9" type="ORF">J5A65_05520</name>
</gene>
<dbReference type="RefSeq" id="WP_212326322.1">
    <property type="nucleotide sequence ID" value="NZ_AP024463.1"/>
</dbReference>
<accession>A0ABX7Y8N0</accession>
<dbReference type="InterPro" id="IPR037294">
    <property type="entry name" value="ABC_BtuC-like"/>
</dbReference>
<organism evidence="9 10">
    <name type="scientific">Arachnia rubra</name>
    <dbReference type="NCBI Taxonomy" id="1547448"/>
    <lineage>
        <taxon>Bacteria</taxon>
        <taxon>Bacillati</taxon>
        <taxon>Actinomycetota</taxon>
        <taxon>Actinomycetes</taxon>
        <taxon>Propionibacteriales</taxon>
        <taxon>Propionibacteriaceae</taxon>
        <taxon>Arachnia</taxon>
    </lineage>
</organism>
<keyword evidence="3" id="KW-0813">Transport</keyword>
<dbReference type="PANTHER" id="PTHR30472:SF1">
    <property type="entry name" value="FE(3+) DICITRATE TRANSPORT SYSTEM PERMEASE PROTEIN FECC-RELATED"/>
    <property type="match status" value="1"/>
</dbReference>
<dbReference type="CDD" id="cd06550">
    <property type="entry name" value="TM_ABC_iron-siderophores_like"/>
    <property type="match status" value="1"/>
</dbReference>
<evidence type="ECO:0000313" key="9">
    <source>
        <dbReference type="EMBL" id="QUC09180.1"/>
    </source>
</evidence>
<feature type="transmembrane region" description="Helical" evidence="8">
    <location>
        <begin position="146"/>
        <end position="167"/>
    </location>
</feature>
<feature type="transmembrane region" description="Helical" evidence="8">
    <location>
        <begin position="56"/>
        <end position="76"/>
    </location>
</feature>
<keyword evidence="7 8" id="KW-0472">Membrane</keyword>
<dbReference type="SUPFAM" id="SSF81345">
    <property type="entry name" value="ABC transporter involved in vitamin B12 uptake, BtuC"/>
    <property type="match status" value="1"/>
</dbReference>
<feature type="transmembrane region" description="Helical" evidence="8">
    <location>
        <begin position="306"/>
        <end position="324"/>
    </location>
</feature>
<evidence type="ECO:0000256" key="6">
    <source>
        <dbReference type="ARBA" id="ARBA00022989"/>
    </source>
</evidence>
<evidence type="ECO:0000256" key="2">
    <source>
        <dbReference type="ARBA" id="ARBA00007935"/>
    </source>
</evidence>
<keyword evidence="4" id="KW-1003">Cell membrane</keyword>
<keyword evidence="6 8" id="KW-1133">Transmembrane helix</keyword>
<dbReference type="PANTHER" id="PTHR30472">
    <property type="entry name" value="FERRIC ENTEROBACTIN TRANSPORT SYSTEM PERMEASE PROTEIN"/>
    <property type="match status" value="1"/>
</dbReference>
<feature type="transmembrane region" description="Helical" evidence="8">
    <location>
        <begin position="187"/>
        <end position="208"/>
    </location>
</feature>
<feature type="transmembrane region" description="Helical" evidence="8">
    <location>
        <begin position="88"/>
        <end position="106"/>
    </location>
</feature>
<comment type="similarity">
    <text evidence="2">Belongs to the binding-protein-dependent transport system permease family. FecCD subfamily.</text>
</comment>
<proteinExistence type="inferred from homology"/>
<evidence type="ECO:0000256" key="5">
    <source>
        <dbReference type="ARBA" id="ARBA00022692"/>
    </source>
</evidence>
<evidence type="ECO:0000256" key="1">
    <source>
        <dbReference type="ARBA" id="ARBA00004651"/>
    </source>
</evidence>
<dbReference type="Gene3D" id="1.10.3470.10">
    <property type="entry name" value="ABC transporter involved in vitamin B12 uptake, BtuC"/>
    <property type="match status" value="1"/>
</dbReference>
<dbReference type="InterPro" id="IPR000522">
    <property type="entry name" value="ABC_transptr_permease_BtuC"/>
</dbReference>
<dbReference type="EMBL" id="CP072384">
    <property type="protein sequence ID" value="QUC09180.1"/>
    <property type="molecule type" value="Genomic_DNA"/>
</dbReference>
<reference evidence="9 10" key="1">
    <citation type="submission" date="2021-03" db="EMBL/GenBank/DDBJ databases">
        <title>Human Oral Microbial Genomes.</title>
        <authorList>
            <person name="Johnston C.D."/>
            <person name="Chen T."/>
            <person name="Dewhirst F.E."/>
        </authorList>
    </citation>
    <scope>NUCLEOTIDE SEQUENCE [LARGE SCALE GENOMIC DNA]</scope>
    <source>
        <strain evidence="9 10">DSMZ 100122</strain>
    </source>
</reference>
<evidence type="ECO:0000313" key="10">
    <source>
        <dbReference type="Proteomes" id="UP000678513"/>
    </source>
</evidence>
<feature type="transmembrane region" description="Helical" evidence="8">
    <location>
        <begin position="275"/>
        <end position="294"/>
    </location>
</feature>
<sequence length="330" mass="33359">MSRPIWALLGLAVLLPCLVLASFLFGSGSVPSDQVIAVLSGGGTGEHRLIVLGMRGSRTLIALVAGAALGIAGVLVQALTRNPIAEPGLLGVNAGAACAVAIGLGIARSLPIALLMLVSLAGALISGLVVTGASGAWRGRHDPVRIVLVGAAWSAVVSAITTFMLLSDPRIYDEFRFWDAGAVMPRPLDLVAAAAALSGLGLLAALLLSRSLDALALGEEFARGLGVSAGRARGLVAATCLVLCAAATALVGPISFLGLMAPFAARLIAGPRHRVLIWLSALLGGVTLLAADVLGRVVNPPAEVQAALMCALLGAPLFIALARARRLVQL</sequence>
<name>A0ABX7Y8N0_9ACTN</name>
<protein>
    <submittedName>
        <fullName evidence="9">Iron ABC transporter permease</fullName>
    </submittedName>
</protein>
<evidence type="ECO:0000256" key="4">
    <source>
        <dbReference type="ARBA" id="ARBA00022475"/>
    </source>
</evidence>